<protein>
    <submittedName>
        <fullName evidence="2">Uncharacterized protein</fullName>
    </submittedName>
</protein>
<dbReference type="OrthoDB" id="10562339at2759"/>
<evidence type="ECO:0000313" key="2">
    <source>
        <dbReference type="EMBL" id="CEP17717.1"/>
    </source>
</evidence>
<reference evidence="2 3" key="1">
    <citation type="submission" date="2014-09" db="EMBL/GenBank/DDBJ databases">
        <authorList>
            <person name="Ellenberger Sabrina"/>
        </authorList>
    </citation>
    <scope>NUCLEOTIDE SEQUENCE [LARGE SCALE GENOMIC DNA]</scope>
    <source>
        <strain evidence="2 3">CBS 412.66</strain>
    </source>
</reference>
<gene>
    <name evidence="2" type="primary">PARPA_12016.1 scaffold 44813</name>
</gene>
<keyword evidence="3" id="KW-1185">Reference proteome</keyword>
<evidence type="ECO:0000256" key="1">
    <source>
        <dbReference type="SAM" id="MobiDB-lite"/>
    </source>
</evidence>
<organism evidence="2 3">
    <name type="scientific">Parasitella parasitica</name>
    <dbReference type="NCBI Taxonomy" id="35722"/>
    <lineage>
        <taxon>Eukaryota</taxon>
        <taxon>Fungi</taxon>
        <taxon>Fungi incertae sedis</taxon>
        <taxon>Mucoromycota</taxon>
        <taxon>Mucoromycotina</taxon>
        <taxon>Mucoromycetes</taxon>
        <taxon>Mucorales</taxon>
        <taxon>Mucorineae</taxon>
        <taxon>Mucoraceae</taxon>
        <taxon>Parasitella</taxon>
    </lineage>
</organism>
<dbReference type="AlphaFoldDB" id="A0A0B7NJX9"/>
<proteinExistence type="predicted"/>
<dbReference type="Proteomes" id="UP000054107">
    <property type="component" value="Unassembled WGS sequence"/>
</dbReference>
<name>A0A0B7NJX9_9FUNG</name>
<feature type="compositionally biased region" description="Polar residues" evidence="1">
    <location>
        <begin position="1"/>
        <end position="13"/>
    </location>
</feature>
<feature type="region of interest" description="Disordered" evidence="1">
    <location>
        <begin position="1"/>
        <end position="20"/>
    </location>
</feature>
<evidence type="ECO:0000313" key="3">
    <source>
        <dbReference type="Proteomes" id="UP000054107"/>
    </source>
</evidence>
<dbReference type="EMBL" id="LN733717">
    <property type="protein sequence ID" value="CEP17717.1"/>
    <property type="molecule type" value="Genomic_DNA"/>
</dbReference>
<sequence length="99" mass="11062">MKEQNNKQVNATKTDYPPCDNCHKKRHATRLCNAPCKNCKGPHSMIKCNDQTSSKDAGPNSHMLLELGETEDDLLAIGKKRSRKDLNQHSSNKKVVTDA</sequence>
<accession>A0A0B7NJX9</accession>